<dbReference type="PANTHER" id="PTHR33376">
    <property type="match status" value="1"/>
</dbReference>
<dbReference type="OrthoDB" id="9177965at2"/>
<evidence type="ECO:0000256" key="1">
    <source>
        <dbReference type="ARBA" id="ARBA00022729"/>
    </source>
</evidence>
<name>A0A1T1ATP4_RHOFE</name>
<organism evidence="3 4">
    <name type="scientific">Rhodoferax fermentans</name>
    <dbReference type="NCBI Taxonomy" id="28066"/>
    <lineage>
        <taxon>Bacteria</taxon>
        <taxon>Pseudomonadati</taxon>
        <taxon>Pseudomonadota</taxon>
        <taxon>Betaproteobacteria</taxon>
        <taxon>Burkholderiales</taxon>
        <taxon>Comamonadaceae</taxon>
        <taxon>Rhodoferax</taxon>
    </lineage>
</organism>
<evidence type="ECO:0000313" key="4">
    <source>
        <dbReference type="Proteomes" id="UP000190750"/>
    </source>
</evidence>
<dbReference type="SUPFAM" id="SSF53850">
    <property type="entry name" value="Periplasmic binding protein-like II"/>
    <property type="match status" value="1"/>
</dbReference>
<comment type="caution">
    <text evidence="3">The sequence shown here is derived from an EMBL/GenBank/DDBJ whole genome shotgun (WGS) entry which is preliminary data.</text>
</comment>
<proteinExistence type="predicted"/>
<dbReference type="Gene3D" id="3.40.190.170">
    <property type="entry name" value="Bacterial extracellular solute-binding protein, family 7"/>
    <property type="match status" value="1"/>
</dbReference>
<sequence>MTFPLSARWLACATTLTLTTLCAPTLASAAEFTLRVAGNSSANVRHSDGIEKPFFLGLPKATGIDMDVKFNPMDVVNVKPDDALRLLRSNIFDVMSVQIGSVARDDPFFEGIDLAGVSTNMGQLRKAMEAYKSAFDARLQEKFKAKALTLWPFGPQVFFCNKPIKSIADFKGLKVRSFTPSMSAMLQNLGATPVTMSFSEVYSALGNGVVDCGVTSANSGNSGKWPEVTQYFYPLAVAGSVQGHFVNLDFWRKLNADQQAKVQAEFKKMEDQMWDLAEEGTADSIACNTGKPCKNGTPFKMTLVPVTADDEAKVKAASAATVLPMWKGVCNKVDPKCSDTWNATVGKARGMSIN</sequence>
<dbReference type="RefSeq" id="WP_078365279.1">
    <property type="nucleotide sequence ID" value="NZ_MTJN01000002.1"/>
</dbReference>
<dbReference type="Pfam" id="PF03480">
    <property type="entry name" value="DctP"/>
    <property type="match status" value="1"/>
</dbReference>
<dbReference type="STRING" id="28066.RF819_12495"/>
<dbReference type="GO" id="GO:0055085">
    <property type="term" value="P:transmembrane transport"/>
    <property type="evidence" value="ECO:0007669"/>
    <property type="project" value="InterPro"/>
</dbReference>
<feature type="signal peptide" evidence="2">
    <location>
        <begin position="1"/>
        <end position="29"/>
    </location>
</feature>
<dbReference type="EMBL" id="MTJN01000002">
    <property type="protein sequence ID" value="OOV07437.1"/>
    <property type="molecule type" value="Genomic_DNA"/>
</dbReference>
<dbReference type="PANTHER" id="PTHR33376:SF4">
    <property type="entry name" value="SIALIC ACID-BINDING PERIPLASMIC PROTEIN SIAP"/>
    <property type="match status" value="1"/>
</dbReference>
<keyword evidence="1 2" id="KW-0732">Signal</keyword>
<dbReference type="InterPro" id="IPR018389">
    <property type="entry name" value="DctP_fam"/>
</dbReference>
<dbReference type="Proteomes" id="UP000190750">
    <property type="component" value="Unassembled WGS sequence"/>
</dbReference>
<evidence type="ECO:0000313" key="3">
    <source>
        <dbReference type="EMBL" id="OOV07437.1"/>
    </source>
</evidence>
<keyword evidence="4" id="KW-1185">Reference proteome</keyword>
<dbReference type="NCBIfam" id="NF037995">
    <property type="entry name" value="TRAP_S1"/>
    <property type="match status" value="1"/>
</dbReference>
<protein>
    <submittedName>
        <fullName evidence="3">ABC transporter substrate-binding protein</fullName>
    </submittedName>
</protein>
<feature type="chain" id="PRO_5012526709" evidence="2">
    <location>
        <begin position="30"/>
        <end position="354"/>
    </location>
</feature>
<dbReference type="InterPro" id="IPR038404">
    <property type="entry name" value="TRAP_DctP_sf"/>
</dbReference>
<accession>A0A1T1ATP4</accession>
<dbReference type="CDD" id="cd13602">
    <property type="entry name" value="PBP2_TRAP_BpDctp6_7"/>
    <property type="match status" value="1"/>
</dbReference>
<dbReference type="AlphaFoldDB" id="A0A1T1ATP4"/>
<reference evidence="3 4" key="1">
    <citation type="submission" date="2017-01" db="EMBL/GenBank/DDBJ databases">
        <title>Genome sequencing of Rhodoferax fermentans JCM 7819.</title>
        <authorList>
            <person name="Kim Y.J."/>
            <person name="Farh M.E.-A."/>
            <person name="Yang D.-C."/>
        </authorList>
    </citation>
    <scope>NUCLEOTIDE SEQUENCE [LARGE SCALE GENOMIC DNA]</scope>
    <source>
        <strain evidence="3 4">JCM 7819</strain>
    </source>
</reference>
<gene>
    <name evidence="3" type="ORF">RF819_12495</name>
</gene>
<evidence type="ECO:0000256" key="2">
    <source>
        <dbReference type="SAM" id="SignalP"/>
    </source>
</evidence>